<accession>A0A2N3QNT9</accession>
<gene>
    <name evidence="2" type="ORF">CQR47_0113</name>
</gene>
<sequence>MKNGMFTPEERERLSRLGAVLEVRARQIVYSPEFKKECMRRYRAGERPGVIFASAGHGAIRYSRRSVKPHPRPVPSAISVVFVECQRLSGFLDERVDTVLLVRLSEARDRQLGGNERIGGHRHILGVVCLPCSKRLGDFVKQGIDVIDPVPLVKESELENLVADLLGRERVHDRLSVGSAGNYPPSYPSQAMDSGGSDSQNYTYSRIVLTATPPNPEILRHEYYIFFRNRYDYVYTMVMKQIRTDGTFVTVAQAALRLGISPRRVRALAEQGTLSVADIEQHSLLISNESVLAYRARPRSAGRPLSPRMAFAALYLIAGLPTTWITPQERYRIRTMLKSTDARHLSETVRMRATRTCFWAHHSDIQTIRRYIVPSGCTGQTAQTFQLESPSILEGYLSAAISASLMKRTFIRENASPTTLIIHTANFLPPHGDEMPLSVCAADLAQSPDPRESNAGLDMLDSMLRDFNRKDHHAITSS</sequence>
<feature type="region of interest" description="Disordered" evidence="1">
    <location>
        <begin position="177"/>
        <end position="196"/>
    </location>
</feature>
<keyword evidence="2" id="KW-0696">RNA-directed RNA polymerase</keyword>
<evidence type="ECO:0000313" key="2">
    <source>
        <dbReference type="EMBL" id="PKU93339.1"/>
    </source>
</evidence>
<protein>
    <submittedName>
        <fullName evidence="2">RNA-dependent RNA polymerase</fullName>
    </submittedName>
</protein>
<dbReference type="Proteomes" id="UP000233727">
    <property type="component" value="Unassembled WGS sequence"/>
</dbReference>
<keyword evidence="2" id="KW-0808">Transferase</keyword>
<name>A0A2N3QNT9_9BIFI</name>
<organism evidence="2 3">
    <name type="scientific">Bifidobacterium thermophilum</name>
    <dbReference type="NCBI Taxonomy" id="33905"/>
    <lineage>
        <taxon>Bacteria</taxon>
        <taxon>Bacillati</taxon>
        <taxon>Actinomycetota</taxon>
        <taxon>Actinomycetes</taxon>
        <taxon>Bifidobacteriales</taxon>
        <taxon>Bifidobacteriaceae</taxon>
        <taxon>Bifidobacterium</taxon>
    </lineage>
</organism>
<evidence type="ECO:0000313" key="3">
    <source>
        <dbReference type="Proteomes" id="UP000233727"/>
    </source>
</evidence>
<dbReference type="GO" id="GO:0003968">
    <property type="term" value="F:RNA-directed RNA polymerase activity"/>
    <property type="evidence" value="ECO:0007669"/>
    <property type="project" value="UniProtKB-KW"/>
</dbReference>
<reference evidence="2 3" key="1">
    <citation type="submission" date="2017-10" db="EMBL/GenBank/DDBJ databases">
        <title>Bifidobacterium genomics.</title>
        <authorList>
            <person name="Lugli G.A."/>
            <person name="Milani C."/>
            <person name="Mancabelli L."/>
        </authorList>
    </citation>
    <scope>NUCLEOTIDE SEQUENCE [LARGE SCALE GENOMIC DNA]</scope>
    <source>
        <strain evidence="2 3">1542B</strain>
    </source>
</reference>
<proteinExistence type="predicted"/>
<comment type="caution">
    <text evidence="2">The sequence shown here is derived from an EMBL/GenBank/DDBJ whole genome shotgun (WGS) entry which is preliminary data.</text>
</comment>
<evidence type="ECO:0000256" key="1">
    <source>
        <dbReference type="SAM" id="MobiDB-lite"/>
    </source>
</evidence>
<dbReference type="AlphaFoldDB" id="A0A2N3QNT9"/>
<dbReference type="EMBL" id="PCGY01000002">
    <property type="protein sequence ID" value="PKU93339.1"/>
    <property type="molecule type" value="Genomic_DNA"/>
</dbReference>
<keyword evidence="2" id="KW-0548">Nucleotidyltransferase</keyword>